<dbReference type="eggNOG" id="ENOG5033SGQ">
    <property type="taxonomic scope" value="Bacteria"/>
</dbReference>
<feature type="region of interest" description="Disordered" evidence="1">
    <location>
        <begin position="361"/>
        <end position="407"/>
    </location>
</feature>
<protein>
    <recommendedName>
        <fullName evidence="3">Plasmid replication protein</fullName>
    </recommendedName>
</protein>
<evidence type="ECO:0000256" key="1">
    <source>
        <dbReference type="SAM" id="MobiDB-lite"/>
    </source>
</evidence>
<feature type="compositionally biased region" description="Basic and acidic residues" evidence="1">
    <location>
        <begin position="272"/>
        <end position="286"/>
    </location>
</feature>
<geneLocation type="plasmid" evidence="2">
    <name>pMFLV02</name>
</geneLocation>
<proteinExistence type="predicted"/>
<dbReference type="HOGENOM" id="CLU_749686_0_0_11"/>
<sequence>MADRSHGSAHPSAVLDDAHRGLSDSNHYRPFSRRRPVTAPPPTYRGCTSAVRRRGVIRTTGTAEVLAIRRGRRLSGRDMPAPSVFVGLELDADTYAGVPCWSGGPSYWAHTTVAVAYELRYATEVRPRMCDGGIGKKTLVVIAAAMARYADWNTGRNCRPTNDQLAAATGFCERTIQRAHECLRLLGVATEVLRGRQRTYIERMASWRMGDRHRGWASVWALHDNPQINRVVHSLSPHLERSPVTTTSPCLKGLITTRAGAGARHHGAARRRAPDEPGRRLASRWRADPDAPPWARMYTSGSWAGMLAAPAAAGWTPADLTALVADWLGTGHWIPDAPARPIALLGTLLAWHTSHNSLSDRPAALDEAREAQARATEQARAAAANQARREHAEGRARGKAAATGPGRTAAFEALATARQRTAHRRTAAAAAEQAARDELVTHARRARRGADDFYRRDLWR</sequence>
<organism evidence="2">
    <name type="scientific">Mycolicibacterium gilvum (strain PYR-GCK)</name>
    <name type="common">Mycobacterium gilvum (strain PYR-GCK)</name>
    <dbReference type="NCBI Taxonomy" id="350054"/>
    <lineage>
        <taxon>Bacteria</taxon>
        <taxon>Bacillati</taxon>
        <taxon>Actinomycetota</taxon>
        <taxon>Actinomycetes</taxon>
        <taxon>Mycobacteriales</taxon>
        <taxon>Mycobacteriaceae</taxon>
        <taxon>Mycolicibacterium</taxon>
    </lineage>
</organism>
<feature type="compositionally biased region" description="Basic and acidic residues" evidence="1">
    <location>
        <begin position="387"/>
        <end position="396"/>
    </location>
</feature>
<reference evidence="2" key="1">
    <citation type="submission" date="2007-04" db="EMBL/GenBank/DDBJ databases">
        <title>Complete sequence of plasmid2 pMFLV02 of Mycobacterium gilvum PYR-GCK.</title>
        <authorList>
            <consortium name="US DOE Joint Genome Institute"/>
            <person name="Copeland A."/>
            <person name="Lucas S."/>
            <person name="Lapidus A."/>
            <person name="Barry K."/>
            <person name="Detter J.C."/>
            <person name="Glavina del Rio T."/>
            <person name="Hammon N."/>
            <person name="Israni S."/>
            <person name="Dalin E."/>
            <person name="Tice H."/>
            <person name="Pitluck S."/>
            <person name="Chain P."/>
            <person name="Malfatti S."/>
            <person name="Shin M."/>
            <person name="Vergez L."/>
            <person name="Schmutz J."/>
            <person name="Larimer F."/>
            <person name="Land M."/>
            <person name="Hauser L."/>
            <person name="Kyrpides N."/>
            <person name="Mikhailova N."/>
            <person name="Miller C."/>
            <person name="Richardson P."/>
        </authorList>
    </citation>
    <scope>NUCLEOTIDE SEQUENCE</scope>
    <source>
        <strain evidence="2">PYR-GCK</strain>
        <plasmid evidence="2">pMFLV02</plasmid>
    </source>
</reference>
<dbReference type="EMBL" id="CP000658">
    <property type="protein sequence ID" value="ABP48037.1"/>
    <property type="molecule type" value="Genomic_DNA"/>
</dbReference>
<dbReference type="KEGG" id="mgi:Mflv_5576"/>
<accession>A4TGJ7</accession>
<dbReference type="AlphaFoldDB" id="A4TGJ7"/>
<evidence type="ECO:0008006" key="3">
    <source>
        <dbReference type="Google" id="ProtNLM"/>
    </source>
</evidence>
<keyword evidence="2" id="KW-0614">Plasmid</keyword>
<feature type="region of interest" description="Disordered" evidence="1">
    <location>
        <begin position="1"/>
        <end position="49"/>
    </location>
</feature>
<name>A4TGJ7_MYCGI</name>
<gene>
    <name evidence="2" type="ordered locus">Mflv_5576</name>
</gene>
<evidence type="ECO:0000313" key="2">
    <source>
        <dbReference type="EMBL" id="ABP48037.1"/>
    </source>
</evidence>
<feature type="compositionally biased region" description="Basic and acidic residues" evidence="1">
    <location>
        <begin position="363"/>
        <end position="372"/>
    </location>
</feature>
<feature type="compositionally biased region" description="Low complexity" evidence="1">
    <location>
        <begin position="373"/>
        <end position="386"/>
    </location>
</feature>
<feature type="region of interest" description="Disordered" evidence="1">
    <location>
        <begin position="262"/>
        <end position="286"/>
    </location>
</feature>